<organism evidence="2 3">
    <name type="scientific">Halarchaeum grantii</name>
    <dbReference type="NCBI Taxonomy" id="1193105"/>
    <lineage>
        <taxon>Archaea</taxon>
        <taxon>Methanobacteriati</taxon>
        <taxon>Methanobacteriota</taxon>
        <taxon>Stenosarchaea group</taxon>
        <taxon>Halobacteria</taxon>
        <taxon>Halobacteriales</taxon>
        <taxon>Halobacteriaceae</taxon>
    </lineage>
</organism>
<sequence length="42" mass="4828">MTAPDLDDLTDEERARLERAVRETNEAVDAALRDRAREEATR</sequence>
<comment type="caution">
    <text evidence="2">The sequence shown here is derived from an EMBL/GenBank/DDBJ whole genome shotgun (WGS) entry which is preliminary data.</text>
</comment>
<gene>
    <name evidence="2" type="ORF">GCM10009037_06930</name>
</gene>
<dbReference type="Proteomes" id="UP000628840">
    <property type="component" value="Unassembled WGS sequence"/>
</dbReference>
<dbReference type="AlphaFoldDB" id="A0A830F6X5"/>
<keyword evidence="3" id="KW-1185">Reference proteome</keyword>
<proteinExistence type="predicted"/>
<dbReference type="EMBL" id="BMPF01000001">
    <property type="protein sequence ID" value="GGL25908.1"/>
    <property type="molecule type" value="Genomic_DNA"/>
</dbReference>
<dbReference type="RefSeq" id="WP_268245995.1">
    <property type="nucleotide sequence ID" value="NZ_BMPF01000001.1"/>
</dbReference>
<evidence type="ECO:0000313" key="2">
    <source>
        <dbReference type="EMBL" id="GGL25908.1"/>
    </source>
</evidence>
<accession>A0A830F6X5</accession>
<evidence type="ECO:0000256" key="1">
    <source>
        <dbReference type="SAM" id="MobiDB-lite"/>
    </source>
</evidence>
<name>A0A830F6X5_9EURY</name>
<protein>
    <submittedName>
        <fullName evidence="2">Uncharacterized protein</fullName>
    </submittedName>
</protein>
<feature type="region of interest" description="Disordered" evidence="1">
    <location>
        <begin position="18"/>
        <end position="42"/>
    </location>
</feature>
<evidence type="ECO:0000313" key="3">
    <source>
        <dbReference type="Proteomes" id="UP000628840"/>
    </source>
</evidence>
<reference evidence="2 3" key="1">
    <citation type="journal article" date="2019" name="Int. J. Syst. Evol. Microbiol.">
        <title>The Global Catalogue of Microorganisms (GCM) 10K type strain sequencing project: providing services to taxonomists for standard genome sequencing and annotation.</title>
        <authorList>
            <consortium name="The Broad Institute Genomics Platform"/>
            <consortium name="The Broad Institute Genome Sequencing Center for Infectious Disease"/>
            <person name="Wu L."/>
            <person name="Ma J."/>
        </authorList>
    </citation>
    <scope>NUCLEOTIDE SEQUENCE [LARGE SCALE GENOMIC DNA]</scope>
    <source>
        <strain evidence="2 3">JCM 19585</strain>
    </source>
</reference>